<name>A0A0S4ILD1_BODSA</name>
<dbReference type="SUPFAM" id="SSF47473">
    <property type="entry name" value="EF-hand"/>
    <property type="match status" value="1"/>
</dbReference>
<evidence type="ECO:0000313" key="5">
    <source>
        <dbReference type="EMBL" id="CUE70366.1"/>
    </source>
</evidence>
<dbReference type="FunFam" id="1.10.238.10:FF:000001">
    <property type="entry name" value="Calmodulin 1"/>
    <property type="match status" value="1"/>
</dbReference>
<evidence type="ECO:0000256" key="3">
    <source>
        <dbReference type="SAM" id="MobiDB-lite"/>
    </source>
</evidence>
<dbReference type="PANTHER" id="PTHR23050">
    <property type="entry name" value="CALCIUM BINDING PROTEIN"/>
    <property type="match status" value="1"/>
</dbReference>
<gene>
    <name evidence="5" type="ORF">BSAL_52330</name>
</gene>
<keyword evidence="2" id="KW-0106">Calcium</keyword>
<feature type="domain" description="EF-hand" evidence="4">
    <location>
        <begin position="29"/>
        <end position="64"/>
    </location>
</feature>
<feature type="domain" description="EF-hand" evidence="4">
    <location>
        <begin position="103"/>
        <end position="138"/>
    </location>
</feature>
<dbReference type="GO" id="GO:0005509">
    <property type="term" value="F:calcium ion binding"/>
    <property type="evidence" value="ECO:0007669"/>
    <property type="project" value="InterPro"/>
</dbReference>
<keyword evidence="1" id="KW-0677">Repeat</keyword>
<dbReference type="InterPro" id="IPR002048">
    <property type="entry name" value="EF_hand_dom"/>
</dbReference>
<dbReference type="VEuPathDB" id="TriTrypDB:BSAL_52330"/>
<dbReference type="InterPro" id="IPR011992">
    <property type="entry name" value="EF-hand-dom_pair"/>
</dbReference>
<proteinExistence type="predicted"/>
<dbReference type="SMART" id="SM00054">
    <property type="entry name" value="EFh"/>
    <property type="match status" value="3"/>
</dbReference>
<feature type="region of interest" description="Disordered" evidence="3">
    <location>
        <begin position="1"/>
        <end position="23"/>
    </location>
</feature>
<reference evidence="6" key="1">
    <citation type="submission" date="2015-09" db="EMBL/GenBank/DDBJ databases">
        <authorList>
            <consortium name="Pathogen Informatics"/>
        </authorList>
    </citation>
    <scope>NUCLEOTIDE SEQUENCE [LARGE SCALE GENOMIC DNA]</scope>
    <source>
        <strain evidence="6">Lake Konstanz</strain>
    </source>
</reference>
<dbReference type="Pfam" id="PF13499">
    <property type="entry name" value="EF-hand_7"/>
    <property type="match status" value="2"/>
</dbReference>
<dbReference type="AlphaFoldDB" id="A0A0S4ILD1"/>
<sequence length="175" mass="19895">MSDDKRRVQAKPSGTSSAAQRLPAELTDEQKADLAEAFHLLDVEGVNTITANDLKVALRALGYEPQKDKLKKIISEVDKDSMSNTLMLDEFEKIMKAKLFEYENEEEIDIAFPLFTEGKSDYITIEDLKRVAAELGEEMPLDALEEMIREADVVDHDGMISKAEFMRVMMRRNAY</sequence>
<feature type="domain" description="EF-hand" evidence="4">
    <location>
        <begin position="139"/>
        <end position="175"/>
    </location>
</feature>
<dbReference type="EMBL" id="CYKH01000082">
    <property type="protein sequence ID" value="CUE70366.1"/>
    <property type="molecule type" value="Genomic_DNA"/>
</dbReference>
<dbReference type="InterPro" id="IPR050145">
    <property type="entry name" value="Centrin_CML-like"/>
</dbReference>
<dbReference type="OrthoDB" id="26525at2759"/>
<dbReference type="Gene3D" id="1.10.238.10">
    <property type="entry name" value="EF-hand"/>
    <property type="match status" value="2"/>
</dbReference>
<evidence type="ECO:0000256" key="2">
    <source>
        <dbReference type="ARBA" id="ARBA00022837"/>
    </source>
</evidence>
<accession>A0A0S4ILD1</accession>
<protein>
    <submittedName>
        <fullName evidence="5">Centrin, putative</fullName>
    </submittedName>
</protein>
<organism evidence="5 6">
    <name type="scientific">Bodo saltans</name>
    <name type="common">Flagellated protozoan</name>
    <dbReference type="NCBI Taxonomy" id="75058"/>
    <lineage>
        <taxon>Eukaryota</taxon>
        <taxon>Discoba</taxon>
        <taxon>Euglenozoa</taxon>
        <taxon>Kinetoplastea</taxon>
        <taxon>Metakinetoplastina</taxon>
        <taxon>Eubodonida</taxon>
        <taxon>Bodonidae</taxon>
        <taxon>Bodo</taxon>
    </lineage>
</organism>
<evidence type="ECO:0000313" key="6">
    <source>
        <dbReference type="Proteomes" id="UP000051952"/>
    </source>
</evidence>
<evidence type="ECO:0000256" key="1">
    <source>
        <dbReference type="ARBA" id="ARBA00022737"/>
    </source>
</evidence>
<keyword evidence="6" id="KW-1185">Reference proteome</keyword>
<dbReference type="Proteomes" id="UP000051952">
    <property type="component" value="Unassembled WGS sequence"/>
</dbReference>
<evidence type="ECO:0000259" key="4">
    <source>
        <dbReference type="PROSITE" id="PS50222"/>
    </source>
</evidence>
<dbReference type="OMA" id="MRQRFFA"/>
<dbReference type="PROSITE" id="PS50222">
    <property type="entry name" value="EF_HAND_2"/>
    <property type="match status" value="3"/>
</dbReference>